<gene>
    <name evidence="1" type="ORF">RFULGI_LOCUS13556</name>
</gene>
<protein>
    <submittedName>
        <fullName evidence="1">10333_t:CDS:1</fullName>
    </submittedName>
</protein>
<organism evidence="1 2">
    <name type="scientific">Racocetra fulgida</name>
    <dbReference type="NCBI Taxonomy" id="60492"/>
    <lineage>
        <taxon>Eukaryota</taxon>
        <taxon>Fungi</taxon>
        <taxon>Fungi incertae sedis</taxon>
        <taxon>Mucoromycota</taxon>
        <taxon>Glomeromycotina</taxon>
        <taxon>Glomeromycetes</taxon>
        <taxon>Diversisporales</taxon>
        <taxon>Gigasporaceae</taxon>
        <taxon>Racocetra</taxon>
    </lineage>
</organism>
<proteinExistence type="predicted"/>
<evidence type="ECO:0000313" key="1">
    <source>
        <dbReference type="EMBL" id="CAG8750471.1"/>
    </source>
</evidence>
<dbReference type="EMBL" id="CAJVPZ010036089">
    <property type="protein sequence ID" value="CAG8750471.1"/>
    <property type="molecule type" value="Genomic_DNA"/>
</dbReference>
<keyword evidence="2" id="KW-1185">Reference proteome</keyword>
<name>A0A9N9IVK1_9GLOM</name>
<dbReference type="OrthoDB" id="2482312at2759"/>
<dbReference type="Proteomes" id="UP000789396">
    <property type="component" value="Unassembled WGS sequence"/>
</dbReference>
<evidence type="ECO:0000313" key="2">
    <source>
        <dbReference type="Proteomes" id="UP000789396"/>
    </source>
</evidence>
<sequence length="74" mass="8687">RPLNDTKNSTIKLIISKTIEAMYTRWKLKIKSFKAQINMSKHKNHKNDIPSCKVLNQDAKILEKYSLDDNDLQK</sequence>
<comment type="caution">
    <text evidence="1">The sequence shown here is derived from an EMBL/GenBank/DDBJ whole genome shotgun (WGS) entry which is preliminary data.</text>
</comment>
<feature type="non-terminal residue" evidence="1">
    <location>
        <position position="1"/>
    </location>
</feature>
<feature type="non-terminal residue" evidence="1">
    <location>
        <position position="74"/>
    </location>
</feature>
<accession>A0A9N9IVK1</accession>
<dbReference type="AlphaFoldDB" id="A0A9N9IVK1"/>
<reference evidence="1" key="1">
    <citation type="submission" date="2021-06" db="EMBL/GenBank/DDBJ databases">
        <authorList>
            <person name="Kallberg Y."/>
            <person name="Tangrot J."/>
            <person name="Rosling A."/>
        </authorList>
    </citation>
    <scope>NUCLEOTIDE SEQUENCE</scope>
    <source>
        <strain evidence="1">IN212</strain>
    </source>
</reference>